<comment type="caution">
    <text evidence="6">The sequence shown here is derived from an EMBL/GenBank/DDBJ whole genome shotgun (WGS) entry which is preliminary data.</text>
</comment>
<dbReference type="SUPFAM" id="SSF56281">
    <property type="entry name" value="Metallo-hydrolase/oxidoreductase"/>
    <property type="match status" value="1"/>
</dbReference>
<dbReference type="GO" id="GO:0016787">
    <property type="term" value="F:hydrolase activity"/>
    <property type="evidence" value="ECO:0007669"/>
    <property type="project" value="UniProtKB-KW"/>
</dbReference>
<accession>A0A372LKQ1</accession>
<dbReference type="InterPro" id="IPR051453">
    <property type="entry name" value="MBL_Glyoxalase_II"/>
</dbReference>
<evidence type="ECO:0000256" key="2">
    <source>
        <dbReference type="ARBA" id="ARBA00022723"/>
    </source>
</evidence>
<dbReference type="PANTHER" id="PTHR46233:SF3">
    <property type="entry name" value="HYDROXYACYLGLUTATHIONE HYDROLASE GLOC"/>
    <property type="match status" value="1"/>
</dbReference>
<evidence type="ECO:0000256" key="4">
    <source>
        <dbReference type="ARBA" id="ARBA00022833"/>
    </source>
</evidence>
<evidence type="ECO:0000256" key="3">
    <source>
        <dbReference type="ARBA" id="ARBA00022801"/>
    </source>
</evidence>
<gene>
    <name evidence="6" type="ORF">D0469_16850</name>
</gene>
<evidence type="ECO:0000256" key="1">
    <source>
        <dbReference type="ARBA" id="ARBA00001947"/>
    </source>
</evidence>
<evidence type="ECO:0000313" key="7">
    <source>
        <dbReference type="Proteomes" id="UP000264541"/>
    </source>
</evidence>
<dbReference type="Gene3D" id="3.60.15.10">
    <property type="entry name" value="Ribonuclease Z/Hydroxyacylglutathione hydrolase-like"/>
    <property type="match status" value="1"/>
</dbReference>
<keyword evidence="4" id="KW-0862">Zinc</keyword>
<dbReference type="Pfam" id="PF00753">
    <property type="entry name" value="Lactamase_B"/>
    <property type="match status" value="1"/>
</dbReference>
<sequence>MKWYQLPLGPLQTNCYILSNETGECIIFDPGEEASRLIQYIHTKKYKPLAVLLTHAHFDHIGALDEVRGKFNIPAYIHSNEAKWLADPALNGSGLFRMEPLMRMRPAEHILKDEKELEIGGFSFKLLFTPGHSPGSVSYYVEEDGYIFSGDVLFKDSIGRTDLPGGNHNQLIKSIHSQLLTLPENTIVMPGHGPVTTLIDEMETNPFLNGFS</sequence>
<dbReference type="InterPro" id="IPR001279">
    <property type="entry name" value="Metallo-B-lactamas"/>
</dbReference>
<dbReference type="Proteomes" id="UP000264541">
    <property type="component" value="Unassembled WGS sequence"/>
</dbReference>
<dbReference type="PANTHER" id="PTHR46233">
    <property type="entry name" value="HYDROXYACYLGLUTATHIONE HYDROLASE GLOC"/>
    <property type="match status" value="1"/>
</dbReference>
<proteinExistence type="predicted"/>
<dbReference type="SMART" id="SM00849">
    <property type="entry name" value="Lactamase_B"/>
    <property type="match status" value="1"/>
</dbReference>
<dbReference type="CDD" id="cd06262">
    <property type="entry name" value="metallo-hydrolase-like_MBL-fold"/>
    <property type="match status" value="1"/>
</dbReference>
<dbReference type="AlphaFoldDB" id="A0A372LKQ1"/>
<keyword evidence="2" id="KW-0479">Metal-binding</keyword>
<feature type="domain" description="Metallo-beta-lactamase" evidence="5">
    <location>
        <begin position="12"/>
        <end position="192"/>
    </location>
</feature>
<evidence type="ECO:0000259" key="5">
    <source>
        <dbReference type="SMART" id="SM00849"/>
    </source>
</evidence>
<dbReference type="GO" id="GO:0046872">
    <property type="term" value="F:metal ion binding"/>
    <property type="evidence" value="ECO:0007669"/>
    <property type="project" value="UniProtKB-KW"/>
</dbReference>
<name>A0A372LKQ1_9BACI</name>
<protein>
    <submittedName>
        <fullName evidence="6">MBL fold metallo-hydrolase</fullName>
    </submittedName>
</protein>
<keyword evidence="7" id="KW-1185">Reference proteome</keyword>
<dbReference type="EMBL" id="QVTE01000050">
    <property type="protein sequence ID" value="RFU66786.1"/>
    <property type="molecule type" value="Genomic_DNA"/>
</dbReference>
<reference evidence="6 7" key="1">
    <citation type="submission" date="2018-08" db="EMBL/GenBank/DDBJ databases">
        <title>Bacillus chawlae sp. nov., Bacillus glennii sp. nov., and Bacillus saganii sp. nov. Isolated from the Vehicle Assembly Building at Kennedy Space Center where the Viking Spacecraft were Assembled.</title>
        <authorList>
            <person name="Seuylemezian A."/>
            <person name="Vaishampayan P."/>
        </authorList>
    </citation>
    <scope>NUCLEOTIDE SEQUENCE [LARGE SCALE GENOMIC DNA]</scope>
    <source>
        <strain evidence="6 7">V47-23a</strain>
    </source>
</reference>
<comment type="cofactor">
    <cofactor evidence="1">
        <name>Zn(2+)</name>
        <dbReference type="ChEBI" id="CHEBI:29105"/>
    </cofactor>
</comment>
<dbReference type="OrthoDB" id="9802248at2"/>
<dbReference type="RefSeq" id="WP_117327889.1">
    <property type="nucleotide sequence ID" value="NZ_QVTE01000050.1"/>
</dbReference>
<keyword evidence="3 6" id="KW-0378">Hydrolase</keyword>
<evidence type="ECO:0000313" key="6">
    <source>
        <dbReference type="EMBL" id="RFU66786.1"/>
    </source>
</evidence>
<dbReference type="InterPro" id="IPR036866">
    <property type="entry name" value="RibonucZ/Hydroxyglut_hydro"/>
</dbReference>
<organism evidence="6 7">
    <name type="scientific">Peribacillus saganii</name>
    <dbReference type="NCBI Taxonomy" id="2303992"/>
    <lineage>
        <taxon>Bacteria</taxon>
        <taxon>Bacillati</taxon>
        <taxon>Bacillota</taxon>
        <taxon>Bacilli</taxon>
        <taxon>Bacillales</taxon>
        <taxon>Bacillaceae</taxon>
        <taxon>Peribacillus</taxon>
    </lineage>
</organism>